<gene>
    <name evidence="2" type="ORF">EQG63_08455</name>
</gene>
<dbReference type="OrthoDB" id="9765926at2"/>
<feature type="signal peptide" evidence="1">
    <location>
        <begin position="1"/>
        <end position="18"/>
    </location>
</feature>
<dbReference type="Pfam" id="PF13585">
    <property type="entry name" value="CHU_C"/>
    <property type="match status" value="1"/>
</dbReference>
<reference evidence="3" key="1">
    <citation type="submission" date="2019-01" db="EMBL/GenBank/DDBJ databases">
        <title>Cytophagaceae bacterium strain CAR-16.</title>
        <authorList>
            <person name="Chen W.-M."/>
        </authorList>
    </citation>
    <scope>NUCLEOTIDE SEQUENCE [LARGE SCALE GENOMIC DNA]</scope>
    <source>
        <strain evidence="3">LLJ-11</strain>
    </source>
</reference>
<accession>A0A4Q1K142</accession>
<name>A0A4Q1K142_9FLAO</name>
<dbReference type="RefSeq" id="WP_129435940.1">
    <property type="nucleotide sequence ID" value="NZ_SBKO01000003.1"/>
</dbReference>
<keyword evidence="3" id="KW-1185">Reference proteome</keyword>
<keyword evidence="1" id="KW-0732">Signal</keyword>
<sequence length="1603" mass="173978">MKKILSLLTIFFTCFGFSQVITINDTRTADDLVRNVLVNSPCANVANVTSRTGTFYGSSNGIGYFTNTNPAFPLASGVVLTTGSAINSPGPNTSDLSDGSPAWLGDTNLETTLLASGISMNSTNATTLEFDFTSFSSYFNFQFLFASEEYGTFQCQSPDAFAFLLTDVVTGTTTNLAVIPSTTTPISVATIRDALYNSSCPSANPSYFGSFNGGSAAAGSPTNFNGQTVLMNAASTLIPNRLYHIKLVIADNGGTNNDVRFDSALFLGESSFVFNQDVLGPDLTVANGTALCSNDGTNVSYTITSGLDPSQFTFIWKDVNGVPIPGETGPNLTINTPGTYLLTYYIATTNCEVATNDIIIEYNSSISTPDPVDLYKCNNGQPTYTFDLSYNTVVVDPSNTFTISYHNLQTEAQNNTNPLAVSHIVATGALPKMIWMRIQDSNGCYVTKSFNLRLTPPPTATDPGDITRCETASGSNSAAFDLAALSATIMGGQSTSVYTLSYHFSQSDADNDINPIDISSPLITGNTTIFIRIENSTEPTCFNTLQSFNLIVKPRPAVDLISDQYVCVQYTLPTLVNGGNYYSGPNQGLPLLPVGTVITTDTTVYIYNETGGTPSCFSQHSFDITIVDVNDITPNDLSVCAAAELPTYPMPGTRYFLDAALTQEVFPGHIINTLGTTTIYIQFTYTDPSCTPYVDNFDVTIIQTPTISTVFSTIFDCTQVNTLPVIVTDVGTGNYYTYDLPTDTYTPLTLPITTTTHVYAFAENNTCRSTVYDFMVYINTLGIPNVDLCTPPYTLTASPFGEYRDAPNGGGNVIPPGDINQTTRIYTFVPGASCTDDDFFDVTFHQPNLTSPQPVTACESYLLPVNPEGGRYFRGQNGPGNGLTELFAGVDSITTTETIWVYKESTLALTPVCYNEVPWTITINPKPIIDPRGNPIECYSYTLTPLTVGNYFDNPYDPNNPSAQIPITDFVIDASDLNAEDDIPNRRKIIYITAVSPNDPFCYTEESSIITLDGIEAVDLGPTQTHCDFYDLPTLPPNNFYYDAPGGPYGTGNLITLPRRFTTSTPVGSPIYVFTETNNRKNCIDENAFDIVINYTPVLTPAVQNSITACDTYTLDPLTIGTYYTGPGKTGSIINAPVTYDINNPPPAVIYAYAETATTPNCTVEEQIRITLNNVTELPDVPLTCESYTLDPSALQPGENYYSNPGGVGLLAANATITATQTIYIYRNFGTCTDESDFIVNIVPRPIANPAIIPPVCDTYTGNGSTNFDCIYQFDLTQVEATVLGSQTPATDFAISYYTNSTDAIAGTNPIANPSAYINTNPTNMSPYFGSIWVRIANITSTNPCPNFTEVQLRINPLPNPQLEEKYFVCSVNPSEVIPTTIDTGLSAANYSFQWTSAGTGSTILAITPSYTTNTAGNYTVTVRDNSTGCSNPVTFEVVDYAPYITIDYSDAFTNPTYITVNVLGPGSGNYEYQLDGGLFQDSNIFYNVTPGDHTASVRDKDGHCSPKPKKATIINYPKYFTPNGDNYHETWNITDLKTTNPNAPIFIFDRFGKLIQQITPSTTGWNGTYNGQPLPATDYWFTVDYNDKGSNRTFKAHFSLKR</sequence>
<dbReference type="InterPro" id="IPR026341">
    <property type="entry name" value="T9SS_type_B"/>
</dbReference>
<dbReference type="EMBL" id="SBKO01000003">
    <property type="protein sequence ID" value="RXR18291.1"/>
    <property type="molecule type" value="Genomic_DNA"/>
</dbReference>
<evidence type="ECO:0000313" key="2">
    <source>
        <dbReference type="EMBL" id="RXR18291.1"/>
    </source>
</evidence>
<dbReference type="Proteomes" id="UP000290283">
    <property type="component" value="Unassembled WGS sequence"/>
</dbReference>
<dbReference type="NCBIfam" id="NF038133">
    <property type="entry name" value="choice_anch_L"/>
    <property type="match status" value="1"/>
</dbReference>
<proteinExistence type="predicted"/>
<dbReference type="NCBIfam" id="TIGR04131">
    <property type="entry name" value="Bac_Flav_CTERM"/>
    <property type="match status" value="1"/>
</dbReference>
<feature type="chain" id="PRO_5020193960" evidence="1">
    <location>
        <begin position="19"/>
        <end position="1603"/>
    </location>
</feature>
<comment type="caution">
    <text evidence="2">The sequence shown here is derived from an EMBL/GenBank/DDBJ whole genome shotgun (WGS) entry which is preliminary data.</text>
</comment>
<organism evidence="2 3">
    <name type="scientific">Flavobacterium amnicola</name>
    <dbReference type="NCBI Taxonomy" id="2506422"/>
    <lineage>
        <taxon>Bacteria</taxon>
        <taxon>Pseudomonadati</taxon>
        <taxon>Bacteroidota</taxon>
        <taxon>Flavobacteriia</taxon>
        <taxon>Flavobacteriales</taxon>
        <taxon>Flavobacteriaceae</taxon>
        <taxon>Flavobacterium</taxon>
    </lineage>
</organism>
<protein>
    <submittedName>
        <fullName evidence="2">T9SS type B sorting domain-containing protein</fullName>
    </submittedName>
</protein>
<dbReference type="InterPro" id="IPR049804">
    <property type="entry name" value="Choice_anch_L"/>
</dbReference>
<evidence type="ECO:0000256" key="1">
    <source>
        <dbReference type="SAM" id="SignalP"/>
    </source>
</evidence>
<evidence type="ECO:0000313" key="3">
    <source>
        <dbReference type="Proteomes" id="UP000290283"/>
    </source>
</evidence>